<evidence type="ECO:0000313" key="2">
    <source>
        <dbReference type="EMBL" id="OGE81825.1"/>
    </source>
</evidence>
<sequence length="99" mass="11523">MSGGRIDPGTPLLDNLKREIKEETRLDFTGQPKLIAAQDILRVEGKHVVRLTYTGEISGTPVLNEDHDEYRWFELDEIKKLSEKELDSYFKELLEYEVI</sequence>
<dbReference type="InterPro" id="IPR000086">
    <property type="entry name" value="NUDIX_hydrolase_dom"/>
</dbReference>
<comment type="caution">
    <text evidence="2">The sequence shown here is derived from an EMBL/GenBank/DDBJ whole genome shotgun (WGS) entry which is preliminary data.</text>
</comment>
<feature type="domain" description="Nudix hydrolase" evidence="1">
    <location>
        <begin position="1"/>
        <end position="95"/>
    </location>
</feature>
<dbReference type="STRING" id="1817822.A2826_02525"/>
<gene>
    <name evidence="2" type="ORF">A2826_02525</name>
</gene>
<dbReference type="Pfam" id="PF00293">
    <property type="entry name" value="NUDIX"/>
    <property type="match status" value="1"/>
</dbReference>
<accession>A0A1F5NVY1</accession>
<dbReference type="PROSITE" id="PS51462">
    <property type="entry name" value="NUDIX"/>
    <property type="match status" value="1"/>
</dbReference>
<dbReference type="InterPro" id="IPR015797">
    <property type="entry name" value="NUDIX_hydrolase-like_dom_sf"/>
</dbReference>
<reference evidence="2 3" key="1">
    <citation type="journal article" date="2016" name="Nat. Commun.">
        <title>Thousands of microbial genomes shed light on interconnected biogeochemical processes in an aquifer system.</title>
        <authorList>
            <person name="Anantharaman K."/>
            <person name="Brown C.T."/>
            <person name="Hug L.A."/>
            <person name="Sharon I."/>
            <person name="Castelle C.J."/>
            <person name="Probst A.J."/>
            <person name="Thomas B.C."/>
            <person name="Singh A."/>
            <person name="Wilkins M.J."/>
            <person name="Karaoz U."/>
            <person name="Brodie E.L."/>
            <person name="Williams K.H."/>
            <person name="Hubbard S.S."/>
            <person name="Banfield J.F."/>
        </authorList>
    </citation>
    <scope>NUCLEOTIDE SEQUENCE [LARGE SCALE GENOMIC DNA]</scope>
</reference>
<evidence type="ECO:0000259" key="1">
    <source>
        <dbReference type="PROSITE" id="PS51462"/>
    </source>
</evidence>
<name>A0A1F5NVY1_9BACT</name>
<proteinExistence type="predicted"/>
<dbReference type="EMBL" id="MFEI01000002">
    <property type="protein sequence ID" value="OGE81825.1"/>
    <property type="molecule type" value="Genomic_DNA"/>
</dbReference>
<evidence type="ECO:0000313" key="3">
    <source>
        <dbReference type="Proteomes" id="UP000177912"/>
    </source>
</evidence>
<dbReference type="AlphaFoldDB" id="A0A1F5NVY1"/>
<dbReference type="Proteomes" id="UP000177912">
    <property type="component" value="Unassembled WGS sequence"/>
</dbReference>
<dbReference type="Gene3D" id="3.90.79.10">
    <property type="entry name" value="Nucleoside Triphosphate Pyrophosphohydrolase"/>
    <property type="match status" value="1"/>
</dbReference>
<dbReference type="SUPFAM" id="SSF55811">
    <property type="entry name" value="Nudix"/>
    <property type="match status" value="1"/>
</dbReference>
<organism evidence="2 3">
    <name type="scientific">Candidatus Doudnabacteria bacterium RIFCSPHIGHO2_01_FULL_43_23</name>
    <dbReference type="NCBI Taxonomy" id="1817822"/>
    <lineage>
        <taxon>Bacteria</taxon>
        <taxon>Candidatus Doudnaibacteriota</taxon>
    </lineage>
</organism>
<protein>
    <recommendedName>
        <fullName evidence="1">Nudix hydrolase domain-containing protein</fullName>
    </recommendedName>
</protein>